<dbReference type="PANTHER" id="PTHR21472">
    <property type="entry name" value="ENDONUCLEASE DOMAIN-CONTAINING 1 PROTEIN ENDOD1"/>
    <property type="match status" value="1"/>
</dbReference>
<feature type="signal peptide" evidence="1">
    <location>
        <begin position="1"/>
        <end position="24"/>
    </location>
</feature>
<name>A0A674J6S3_9SAUR</name>
<sequence>MSRRTMDWLVLLGCVSLWAGLALAEVGSFSNCTEYFCRGAEPSGFHTPRTAEICQRYKNQYRFATLYDKANQIPRWSAYILRPSNCPGQPRRLSKWFVEPQVSPSALCDALRGSELLRQPMNKGVQGEGG</sequence>
<accession>A0A674J6S3</accession>
<dbReference type="GeneTree" id="ENSGT00990000207475"/>
<dbReference type="SUPFAM" id="SSF54060">
    <property type="entry name" value="His-Me finger endonucleases"/>
    <property type="match status" value="1"/>
</dbReference>
<dbReference type="AlphaFoldDB" id="A0A674J6S3"/>
<dbReference type="Gene3D" id="3.40.570.10">
    <property type="entry name" value="Extracellular Endonuclease, subunit A"/>
    <property type="match status" value="1"/>
</dbReference>
<reference evidence="2" key="1">
    <citation type="submission" date="2025-08" db="UniProtKB">
        <authorList>
            <consortium name="Ensembl"/>
        </authorList>
    </citation>
    <scope>IDENTIFICATION</scope>
</reference>
<evidence type="ECO:0000256" key="1">
    <source>
        <dbReference type="SAM" id="SignalP"/>
    </source>
</evidence>
<keyword evidence="1" id="KW-0732">Signal</keyword>
<evidence type="ECO:0000313" key="3">
    <source>
        <dbReference type="Proteomes" id="UP000472274"/>
    </source>
</evidence>
<dbReference type="PANTHER" id="PTHR21472:SF7">
    <property type="entry name" value="ENDONUCLEASE G, MITOCHONDRIAL-LIKE ISOFORM X2"/>
    <property type="match status" value="1"/>
</dbReference>
<proteinExistence type="predicted"/>
<organism evidence="2 3">
    <name type="scientific">Terrapene triunguis</name>
    <name type="common">Three-toed box turtle</name>
    <dbReference type="NCBI Taxonomy" id="2587831"/>
    <lineage>
        <taxon>Eukaryota</taxon>
        <taxon>Metazoa</taxon>
        <taxon>Chordata</taxon>
        <taxon>Craniata</taxon>
        <taxon>Vertebrata</taxon>
        <taxon>Euteleostomi</taxon>
        <taxon>Archelosauria</taxon>
        <taxon>Testudinata</taxon>
        <taxon>Testudines</taxon>
        <taxon>Cryptodira</taxon>
        <taxon>Durocryptodira</taxon>
        <taxon>Testudinoidea</taxon>
        <taxon>Emydidae</taxon>
        <taxon>Terrapene</taxon>
    </lineage>
</organism>
<dbReference type="InterPro" id="IPR039015">
    <property type="entry name" value="ENDOD1"/>
</dbReference>
<dbReference type="Ensembl" id="ENSTMTT00000016838.1">
    <property type="protein sequence ID" value="ENSTMTP00000016263.1"/>
    <property type="gene ID" value="ENSTMTG00000011888.1"/>
</dbReference>
<keyword evidence="3" id="KW-1185">Reference proteome</keyword>
<evidence type="ECO:0000313" key="2">
    <source>
        <dbReference type="Ensembl" id="ENSTMTP00000016263.1"/>
    </source>
</evidence>
<dbReference type="Proteomes" id="UP000472274">
    <property type="component" value="Unplaced"/>
</dbReference>
<dbReference type="InterPro" id="IPR044925">
    <property type="entry name" value="His-Me_finger_sf"/>
</dbReference>
<feature type="chain" id="PRO_5025689157" evidence="1">
    <location>
        <begin position="25"/>
        <end position="130"/>
    </location>
</feature>
<dbReference type="InParanoid" id="A0A674J6S3"/>
<protein>
    <submittedName>
        <fullName evidence="2">Uncharacterized protein</fullName>
    </submittedName>
</protein>
<reference evidence="2" key="2">
    <citation type="submission" date="2025-09" db="UniProtKB">
        <authorList>
            <consortium name="Ensembl"/>
        </authorList>
    </citation>
    <scope>IDENTIFICATION</scope>
</reference>
<dbReference type="InterPro" id="IPR044929">
    <property type="entry name" value="DNA/RNA_non-sp_Endonuclease_sf"/>
</dbReference>